<keyword evidence="3" id="KW-1185">Reference proteome</keyword>
<accession>A0A395NIS5</accession>
<proteinExistence type="predicted"/>
<gene>
    <name evidence="2" type="ORF">TARUN_6429</name>
</gene>
<dbReference type="EMBL" id="PXOA01000409">
    <property type="protein sequence ID" value="RFU75814.1"/>
    <property type="molecule type" value="Genomic_DNA"/>
</dbReference>
<dbReference type="STRING" id="490622.A0A395NIS5"/>
<protein>
    <submittedName>
        <fullName evidence="2">Uncharacterized protein</fullName>
    </submittedName>
</protein>
<evidence type="ECO:0000256" key="1">
    <source>
        <dbReference type="SAM" id="SignalP"/>
    </source>
</evidence>
<evidence type="ECO:0000313" key="2">
    <source>
        <dbReference type="EMBL" id="RFU75814.1"/>
    </source>
</evidence>
<dbReference type="Proteomes" id="UP000266272">
    <property type="component" value="Unassembled WGS sequence"/>
</dbReference>
<organism evidence="2 3">
    <name type="scientific">Trichoderma arundinaceum</name>
    <dbReference type="NCBI Taxonomy" id="490622"/>
    <lineage>
        <taxon>Eukaryota</taxon>
        <taxon>Fungi</taxon>
        <taxon>Dikarya</taxon>
        <taxon>Ascomycota</taxon>
        <taxon>Pezizomycotina</taxon>
        <taxon>Sordariomycetes</taxon>
        <taxon>Hypocreomycetidae</taxon>
        <taxon>Hypocreales</taxon>
        <taxon>Hypocreaceae</taxon>
        <taxon>Trichoderma</taxon>
    </lineage>
</organism>
<sequence>MRSPNRTLIFGILFALVSLCFTSNASSLPRAEPLENRGYGYNTCSRGDVTALVKILSKYSTVSKNICAKLLHRSPAETVTSKKTTTKTVTSTCTKWTTVTAKQGTPYVGVSSTKTNTLVDTVTATVSTTVTATAMSSEVDTDTITQTVTAAGDTVTVTTTTAAYVYKRNKQPCLGELFPGLPREISAIYADVASQACECFLKPPTTVTVTSTISAHATTTLRKTKAVVVPATTKTTTDARTITLSSTTTATVTAYETATLADYTTTTTTATETATVTPPTATQFVYVNVGCTQISLPANDCVYNRYYDYPDVNNDPTNNYQAATPIGLLSLEDGSETHTVYALNSLYGSDDYYNLREDTHLA</sequence>
<dbReference type="AlphaFoldDB" id="A0A395NIS5"/>
<feature type="signal peptide" evidence="1">
    <location>
        <begin position="1"/>
        <end position="25"/>
    </location>
</feature>
<evidence type="ECO:0000313" key="3">
    <source>
        <dbReference type="Proteomes" id="UP000266272"/>
    </source>
</evidence>
<keyword evidence="1" id="KW-0732">Signal</keyword>
<comment type="caution">
    <text evidence="2">The sequence shown here is derived from an EMBL/GenBank/DDBJ whole genome shotgun (WGS) entry which is preliminary data.</text>
</comment>
<feature type="chain" id="PRO_5017186686" evidence="1">
    <location>
        <begin position="26"/>
        <end position="362"/>
    </location>
</feature>
<dbReference type="OrthoDB" id="4900298at2759"/>
<name>A0A395NIS5_TRIAR</name>
<reference evidence="2 3" key="1">
    <citation type="journal article" date="2018" name="PLoS Pathog.">
        <title>Evolution of structural diversity of trichothecenes, a family of toxins produced by plant pathogenic and entomopathogenic fungi.</title>
        <authorList>
            <person name="Proctor R.H."/>
            <person name="McCormick S.P."/>
            <person name="Kim H.S."/>
            <person name="Cardoza R.E."/>
            <person name="Stanley A.M."/>
            <person name="Lindo L."/>
            <person name="Kelly A."/>
            <person name="Brown D.W."/>
            <person name="Lee T."/>
            <person name="Vaughan M.M."/>
            <person name="Alexander N.J."/>
            <person name="Busman M."/>
            <person name="Gutierrez S."/>
        </authorList>
    </citation>
    <scope>NUCLEOTIDE SEQUENCE [LARGE SCALE GENOMIC DNA]</scope>
    <source>
        <strain evidence="2 3">IBT 40837</strain>
    </source>
</reference>